<accession>A0A0F9V3W9</accession>
<organism evidence="1">
    <name type="scientific">marine sediment metagenome</name>
    <dbReference type="NCBI Taxonomy" id="412755"/>
    <lineage>
        <taxon>unclassified sequences</taxon>
        <taxon>metagenomes</taxon>
        <taxon>ecological metagenomes</taxon>
    </lineage>
</organism>
<protein>
    <submittedName>
        <fullName evidence="1">Uncharacterized protein</fullName>
    </submittedName>
</protein>
<comment type="caution">
    <text evidence="1">The sequence shown here is derived from an EMBL/GenBank/DDBJ whole genome shotgun (WGS) entry which is preliminary data.</text>
</comment>
<evidence type="ECO:0000313" key="1">
    <source>
        <dbReference type="EMBL" id="KKN94372.1"/>
    </source>
</evidence>
<dbReference type="AlphaFoldDB" id="A0A0F9V3W9"/>
<proteinExistence type="predicted"/>
<gene>
    <name evidence="1" type="ORF">LCGC14_0187180</name>
</gene>
<reference evidence="1" key="1">
    <citation type="journal article" date="2015" name="Nature">
        <title>Complex archaea that bridge the gap between prokaryotes and eukaryotes.</title>
        <authorList>
            <person name="Spang A."/>
            <person name="Saw J.H."/>
            <person name="Jorgensen S.L."/>
            <person name="Zaremba-Niedzwiedzka K."/>
            <person name="Martijn J."/>
            <person name="Lind A.E."/>
            <person name="van Eijk R."/>
            <person name="Schleper C."/>
            <person name="Guy L."/>
            <person name="Ettema T.J."/>
        </authorList>
    </citation>
    <scope>NUCLEOTIDE SEQUENCE</scope>
</reference>
<sequence>MIFRTVSFMTQDSPKFLKTAYPPFEEIVTPLSARALFWRPRHLAPSPSLDHLPFLFWLIDLLRPRRFVQIGLGDAVGYFAACQAMDKLGQEVGCHALGDDGGWPDRGAPFGSFPFSEQPSIRLRSSDWPWPEPC</sequence>
<dbReference type="EMBL" id="LAZR01000078">
    <property type="protein sequence ID" value="KKN94372.1"/>
    <property type="molecule type" value="Genomic_DNA"/>
</dbReference>
<name>A0A0F9V3W9_9ZZZZ</name>